<evidence type="ECO:0000256" key="4">
    <source>
        <dbReference type="ARBA" id="ARBA00022525"/>
    </source>
</evidence>
<evidence type="ECO:0000256" key="3">
    <source>
        <dbReference type="ARBA" id="ARBA00010031"/>
    </source>
</evidence>
<reference evidence="13 14" key="1">
    <citation type="journal article" date="2015" name="Genome Announc.">
        <title>Draft Genome Sequence and Gene Annotation of the Entomopathogenic Fungus Verticillium hemipterigenum.</title>
        <authorList>
            <person name="Horn F."/>
            <person name="Habel A."/>
            <person name="Scharf D.H."/>
            <person name="Dworschak J."/>
            <person name="Brakhage A.A."/>
            <person name="Guthke R."/>
            <person name="Hertweck C."/>
            <person name="Linde J."/>
        </authorList>
    </citation>
    <scope>NUCLEOTIDE SEQUENCE [LARGE SCALE GENOMIC DNA]</scope>
</reference>
<organism evidence="13 14">
    <name type="scientific">[Torrubiella] hemipterigena</name>
    <dbReference type="NCBI Taxonomy" id="1531966"/>
    <lineage>
        <taxon>Eukaryota</taxon>
        <taxon>Fungi</taxon>
        <taxon>Dikarya</taxon>
        <taxon>Ascomycota</taxon>
        <taxon>Pezizomycotina</taxon>
        <taxon>Sordariomycetes</taxon>
        <taxon>Hypocreomycetidae</taxon>
        <taxon>Hypocreales</taxon>
        <taxon>Clavicipitaceae</taxon>
        <taxon>Clavicipitaceae incertae sedis</taxon>
        <taxon>'Torrubiella' clade</taxon>
    </lineage>
</organism>
<dbReference type="GO" id="GO:0098552">
    <property type="term" value="C:side of membrane"/>
    <property type="evidence" value="ECO:0007669"/>
    <property type="project" value="UniProtKB-KW"/>
</dbReference>
<proteinExistence type="inferred from homology"/>
<keyword evidence="5" id="KW-0472">Membrane</keyword>
<dbReference type="Proteomes" id="UP000039046">
    <property type="component" value="Unassembled WGS sequence"/>
</dbReference>
<evidence type="ECO:0000256" key="11">
    <source>
        <dbReference type="SAM" id="SignalP"/>
    </source>
</evidence>
<comment type="subcellular location">
    <subcellularLocation>
        <location evidence="1">Membrane</location>
        <topology evidence="1">Lipid-anchor</topology>
        <topology evidence="1">GPI-anchor</topology>
    </subcellularLocation>
    <subcellularLocation>
        <location evidence="2">Secreted</location>
    </subcellularLocation>
</comment>
<evidence type="ECO:0000256" key="9">
    <source>
        <dbReference type="PROSITE-ProRule" id="PRU01356"/>
    </source>
</evidence>
<feature type="compositionally biased region" description="Low complexity" evidence="10">
    <location>
        <begin position="241"/>
        <end position="259"/>
    </location>
</feature>
<evidence type="ECO:0000256" key="7">
    <source>
        <dbReference type="ARBA" id="ARBA00023157"/>
    </source>
</evidence>
<protein>
    <recommendedName>
        <fullName evidence="12">CFEM domain-containing protein</fullName>
    </recommendedName>
</protein>
<name>A0A0A1SIX7_9HYPO</name>
<evidence type="ECO:0000256" key="1">
    <source>
        <dbReference type="ARBA" id="ARBA00004589"/>
    </source>
</evidence>
<evidence type="ECO:0000256" key="2">
    <source>
        <dbReference type="ARBA" id="ARBA00004613"/>
    </source>
</evidence>
<feature type="region of interest" description="Disordered" evidence="10">
    <location>
        <begin position="285"/>
        <end position="307"/>
    </location>
</feature>
<evidence type="ECO:0000256" key="6">
    <source>
        <dbReference type="ARBA" id="ARBA00022729"/>
    </source>
</evidence>
<dbReference type="GO" id="GO:0005576">
    <property type="term" value="C:extracellular region"/>
    <property type="evidence" value="ECO:0007669"/>
    <property type="project" value="UniProtKB-SubCell"/>
</dbReference>
<keyword evidence="9" id="KW-0408">Iron</keyword>
<evidence type="ECO:0000256" key="10">
    <source>
        <dbReference type="SAM" id="MobiDB-lite"/>
    </source>
</evidence>
<dbReference type="SMART" id="SM00747">
    <property type="entry name" value="CFEM"/>
    <property type="match status" value="2"/>
</dbReference>
<dbReference type="PROSITE" id="PS52012">
    <property type="entry name" value="CFEM"/>
    <property type="match status" value="2"/>
</dbReference>
<feature type="binding site" description="axial binding residue" evidence="9">
    <location>
        <position position="185"/>
    </location>
    <ligand>
        <name>heme</name>
        <dbReference type="ChEBI" id="CHEBI:30413"/>
    </ligand>
    <ligandPart>
        <name>Fe</name>
        <dbReference type="ChEBI" id="CHEBI:18248"/>
    </ligandPart>
</feature>
<feature type="domain" description="CFEM" evidence="12">
    <location>
        <begin position="5"/>
        <end position="120"/>
    </location>
</feature>
<feature type="domain" description="CFEM" evidence="12">
    <location>
        <begin position="140"/>
        <end position="253"/>
    </location>
</feature>
<feature type="binding site" description="axial binding residue" evidence="9">
    <location>
        <position position="52"/>
    </location>
    <ligand>
        <name>heme</name>
        <dbReference type="ChEBI" id="CHEBI:30413"/>
    </ligand>
    <ligandPart>
        <name>Fe</name>
        <dbReference type="ChEBI" id="CHEBI:18248"/>
    </ligandPart>
</feature>
<keyword evidence="9" id="KW-0479">Metal-binding</keyword>
<dbReference type="Pfam" id="PF05730">
    <property type="entry name" value="CFEM"/>
    <property type="match status" value="2"/>
</dbReference>
<evidence type="ECO:0000313" key="13">
    <source>
        <dbReference type="EMBL" id="CEJ80083.1"/>
    </source>
</evidence>
<keyword evidence="9" id="KW-0349">Heme</keyword>
<keyword evidence="14" id="KW-1185">Reference proteome</keyword>
<feature type="disulfide bond" evidence="9">
    <location>
        <begin position="181"/>
        <end position="188"/>
    </location>
</feature>
<feature type="region of interest" description="Disordered" evidence="10">
    <location>
        <begin position="235"/>
        <end position="267"/>
    </location>
</feature>
<gene>
    <name evidence="13" type="ORF">VHEMI00288</name>
</gene>
<keyword evidence="5" id="KW-0325">Glycoprotein</keyword>
<feature type="signal peptide" evidence="11">
    <location>
        <begin position="1"/>
        <end position="19"/>
    </location>
</feature>
<dbReference type="GO" id="GO:0046872">
    <property type="term" value="F:metal ion binding"/>
    <property type="evidence" value="ECO:0007669"/>
    <property type="project" value="UniProtKB-UniRule"/>
</dbReference>
<comment type="caution">
    <text evidence="9">Lacks conserved residue(s) required for the propagation of feature annotation.</text>
</comment>
<dbReference type="STRING" id="1531966.A0A0A1SIX7"/>
<keyword evidence="6 11" id="KW-0732">Signal</keyword>
<comment type="similarity">
    <text evidence="3">Belongs to the RBT5 family.</text>
</comment>
<evidence type="ECO:0000256" key="5">
    <source>
        <dbReference type="ARBA" id="ARBA00022622"/>
    </source>
</evidence>
<dbReference type="InterPro" id="IPR008427">
    <property type="entry name" value="Extracellular_membr_CFEM_dom"/>
</dbReference>
<sequence>MKTGAVAFGMLALAELAAAQSACLSLTSEFPPCAYTCVSSAANAVGCTNTADLACQCNPSSSAAIQGSAINCVLACGGDAAASAIKAGSDICACVATATQPMSSSPSNSMPSGNSASPTSSQPASSGPGSASSSSPITSGPSMSTTTPCMPASMPNCGSYVAQIPSCAQPCFASAAPKVHCDVTDYACQCQSAAQASLSQILPGCIATACPLDSSTLASITNGASRLCACATAKPSGGDCSPTTTPSSMPSGSCDSSSTPGGGGGTVTQPTTVTCTAGCTGQPTGQPTGGGSTAPSVVPTGAGSKHSVGRAGDVIGALWLAFLAL</sequence>
<keyword evidence="7 9" id="KW-1015">Disulfide bond</keyword>
<dbReference type="HOGENOM" id="CLU_924799_0_0_1"/>
<evidence type="ECO:0000313" key="14">
    <source>
        <dbReference type="Proteomes" id="UP000039046"/>
    </source>
</evidence>
<accession>A0A0A1SIX7</accession>
<dbReference type="OrthoDB" id="4961608at2759"/>
<dbReference type="AlphaFoldDB" id="A0A0A1SIX7"/>
<evidence type="ECO:0000259" key="12">
    <source>
        <dbReference type="PROSITE" id="PS52012"/>
    </source>
</evidence>
<keyword evidence="5" id="KW-0336">GPI-anchor</keyword>
<dbReference type="EMBL" id="CDHN01000001">
    <property type="protein sequence ID" value="CEJ80083.1"/>
    <property type="molecule type" value="Genomic_DNA"/>
</dbReference>
<feature type="chain" id="PRO_5001978740" description="CFEM domain-containing protein" evidence="11">
    <location>
        <begin position="20"/>
        <end position="325"/>
    </location>
</feature>
<evidence type="ECO:0000256" key="8">
    <source>
        <dbReference type="ARBA" id="ARBA00023288"/>
    </source>
</evidence>
<feature type="region of interest" description="Disordered" evidence="10">
    <location>
        <begin position="103"/>
        <end position="146"/>
    </location>
</feature>
<keyword evidence="8" id="KW-0449">Lipoprotein</keyword>
<keyword evidence="4" id="KW-0964">Secreted</keyword>